<dbReference type="Gene3D" id="3.30.2010.10">
    <property type="entry name" value="Metalloproteases ('zincins'), catalytic domain"/>
    <property type="match status" value="1"/>
</dbReference>
<dbReference type="EMBL" id="JAJUWU010000014">
    <property type="protein sequence ID" value="MCE7029033.1"/>
    <property type="molecule type" value="Genomic_DNA"/>
</dbReference>
<evidence type="ECO:0000313" key="4">
    <source>
        <dbReference type="Proteomes" id="UP001139035"/>
    </source>
</evidence>
<feature type="domain" description="YgjP-like metallopeptidase" evidence="2">
    <location>
        <begin position="193"/>
        <end position="313"/>
    </location>
</feature>
<evidence type="ECO:0000259" key="2">
    <source>
        <dbReference type="Pfam" id="PF01863"/>
    </source>
</evidence>
<evidence type="ECO:0000313" key="3">
    <source>
        <dbReference type="EMBL" id="MCE7029033.1"/>
    </source>
</evidence>
<sequence>MPETIDVAGSPLPLTVRQNPRAKRMIMRIAPGGGGLIVTVPRGMSARKIRGFLDRHRGWVEERLARVPDRVVIAPGAIIPLRGEPTLLTHRGGRLVTRLEALGDQAASSAGKPAEIETRASRSGSSDVAGANGDLFSAAGMELAVSPVSPAAGAKRASGRAAATRDAGSLDGPGDLGEDAAAVTSADAAVAGVSQQLLVGGEERHFSRRVLDFLCREAGRDLADRVKCHSAAVGLEPRAITIKDTTSRWGSCTHDRRLAFSWRIVMAPPSVLDYLAAHEVAHFREMNHGPKFWALCRQLCPEMEAGKSWLKQHGSGLHAVSI</sequence>
<feature type="domain" description="YgjP-like metallopeptidase" evidence="2">
    <location>
        <begin position="24"/>
        <end position="109"/>
    </location>
</feature>
<dbReference type="RefSeq" id="WP_233720035.1">
    <property type="nucleotide sequence ID" value="NZ_JAJUWU010000014.1"/>
</dbReference>
<comment type="caution">
    <text evidence="3">The sequence shown here is derived from an EMBL/GenBank/DDBJ whole genome shotgun (WGS) entry which is preliminary data.</text>
</comment>
<evidence type="ECO:0000256" key="1">
    <source>
        <dbReference type="SAM" id="MobiDB-lite"/>
    </source>
</evidence>
<accession>A0A9X1P1Z1</accession>
<dbReference type="Pfam" id="PF01863">
    <property type="entry name" value="YgjP-like"/>
    <property type="match status" value="2"/>
</dbReference>
<dbReference type="AlphaFoldDB" id="A0A9X1P1Z1"/>
<dbReference type="PANTHER" id="PTHR30399">
    <property type="entry name" value="UNCHARACTERIZED PROTEIN YGJP"/>
    <property type="match status" value="1"/>
</dbReference>
<feature type="region of interest" description="Disordered" evidence="1">
    <location>
        <begin position="106"/>
        <end position="128"/>
    </location>
</feature>
<reference evidence="3" key="1">
    <citation type="submission" date="2022-01" db="EMBL/GenBank/DDBJ databases">
        <title>Jiella avicenniae sp. nov., a novel endophytic bacterium isolated from bark of Avicennia marina.</title>
        <authorList>
            <person name="Tuo L."/>
        </authorList>
    </citation>
    <scope>NUCLEOTIDE SEQUENCE</scope>
    <source>
        <strain evidence="3">CBK1P-4</strain>
    </source>
</reference>
<dbReference type="InterPro" id="IPR002725">
    <property type="entry name" value="YgjP-like_metallopeptidase"/>
</dbReference>
<dbReference type="InterPro" id="IPR053136">
    <property type="entry name" value="UTP_pyrophosphatase-like"/>
</dbReference>
<proteinExistence type="predicted"/>
<protein>
    <submittedName>
        <fullName evidence="3">M48 family metallopeptidase</fullName>
    </submittedName>
</protein>
<dbReference type="Proteomes" id="UP001139035">
    <property type="component" value="Unassembled WGS sequence"/>
</dbReference>
<gene>
    <name evidence="3" type="ORF">LZD57_13625</name>
</gene>
<name>A0A9X1P1Z1_9HYPH</name>
<organism evidence="3 4">
    <name type="scientific">Jiella avicenniae</name>
    <dbReference type="NCBI Taxonomy" id="2907202"/>
    <lineage>
        <taxon>Bacteria</taxon>
        <taxon>Pseudomonadati</taxon>
        <taxon>Pseudomonadota</taxon>
        <taxon>Alphaproteobacteria</taxon>
        <taxon>Hyphomicrobiales</taxon>
        <taxon>Aurantimonadaceae</taxon>
        <taxon>Jiella</taxon>
    </lineage>
</organism>
<dbReference type="CDD" id="cd07344">
    <property type="entry name" value="M48_yhfN_like"/>
    <property type="match status" value="1"/>
</dbReference>
<dbReference type="PANTHER" id="PTHR30399:SF1">
    <property type="entry name" value="UTP PYROPHOSPHATASE"/>
    <property type="match status" value="1"/>
</dbReference>
<feature type="region of interest" description="Disordered" evidence="1">
    <location>
        <begin position="156"/>
        <end position="178"/>
    </location>
</feature>
<keyword evidence="4" id="KW-1185">Reference proteome</keyword>